<gene>
    <name evidence="6" type="ORF">UFOPK4098_01133</name>
    <name evidence="7" type="ORF">UFOPK4347_01412</name>
</gene>
<evidence type="ECO:0000256" key="2">
    <source>
        <dbReference type="ARBA" id="ARBA00022692"/>
    </source>
</evidence>
<evidence type="ECO:0000256" key="1">
    <source>
        <dbReference type="ARBA" id="ARBA00004141"/>
    </source>
</evidence>
<feature type="transmembrane region" description="Helical" evidence="5">
    <location>
        <begin position="109"/>
        <end position="130"/>
    </location>
</feature>
<evidence type="ECO:0000256" key="4">
    <source>
        <dbReference type="ARBA" id="ARBA00023136"/>
    </source>
</evidence>
<keyword evidence="4 5" id="KW-0472">Membrane</keyword>
<feature type="transmembrane region" description="Helical" evidence="5">
    <location>
        <begin position="71"/>
        <end position="88"/>
    </location>
</feature>
<sequence length="139" mass="14858">MDAVLVIGRVLFALIFVASGINHITKAEHMTGYAQFKKVPAAKASVILSGVFFLLAAASIILGVYADLGALVLAVLLVIMAVMFHDFWKQTDPQQKQMEQIAFFKNISMAGGALVMFAALVNAEAGVRVIGPMLTDGLF</sequence>
<comment type="subcellular location">
    <subcellularLocation>
        <location evidence="1">Membrane</location>
        <topology evidence="1">Multi-pass membrane protein</topology>
    </subcellularLocation>
</comment>
<dbReference type="Pfam" id="PF07681">
    <property type="entry name" value="DoxX"/>
    <property type="match status" value="1"/>
</dbReference>
<dbReference type="GO" id="GO:0016020">
    <property type="term" value="C:membrane"/>
    <property type="evidence" value="ECO:0007669"/>
    <property type="project" value="UniProtKB-SubCell"/>
</dbReference>
<evidence type="ECO:0000256" key="3">
    <source>
        <dbReference type="ARBA" id="ARBA00022989"/>
    </source>
</evidence>
<evidence type="ECO:0000313" key="7">
    <source>
        <dbReference type="EMBL" id="CAB5067197.1"/>
    </source>
</evidence>
<dbReference type="AlphaFoldDB" id="A0A6J7RAX2"/>
<feature type="transmembrane region" description="Helical" evidence="5">
    <location>
        <begin position="46"/>
        <end position="65"/>
    </location>
</feature>
<keyword evidence="3 5" id="KW-1133">Transmembrane helix</keyword>
<evidence type="ECO:0000313" key="6">
    <source>
        <dbReference type="EMBL" id="CAB5025790.1"/>
    </source>
</evidence>
<keyword evidence="2 5" id="KW-0812">Transmembrane</keyword>
<dbReference type="InterPro" id="IPR032808">
    <property type="entry name" value="DoxX"/>
</dbReference>
<proteinExistence type="predicted"/>
<reference evidence="6" key="1">
    <citation type="submission" date="2020-05" db="EMBL/GenBank/DDBJ databases">
        <authorList>
            <person name="Chiriac C."/>
            <person name="Salcher M."/>
            <person name="Ghai R."/>
            <person name="Kavagutti S V."/>
        </authorList>
    </citation>
    <scope>NUCLEOTIDE SEQUENCE</scope>
</reference>
<dbReference type="EMBL" id="CAFBPN010000068">
    <property type="protein sequence ID" value="CAB5025790.1"/>
    <property type="molecule type" value="Genomic_DNA"/>
</dbReference>
<organism evidence="6">
    <name type="scientific">freshwater metagenome</name>
    <dbReference type="NCBI Taxonomy" id="449393"/>
    <lineage>
        <taxon>unclassified sequences</taxon>
        <taxon>metagenomes</taxon>
        <taxon>ecological metagenomes</taxon>
    </lineage>
</organism>
<evidence type="ECO:0000256" key="5">
    <source>
        <dbReference type="SAM" id="Phobius"/>
    </source>
</evidence>
<name>A0A6J7RAX2_9ZZZZ</name>
<dbReference type="EMBL" id="CAFBQU010000050">
    <property type="protein sequence ID" value="CAB5067197.1"/>
    <property type="molecule type" value="Genomic_DNA"/>
</dbReference>
<protein>
    <submittedName>
        <fullName evidence="6">Unannotated protein</fullName>
    </submittedName>
</protein>
<feature type="transmembrane region" description="Helical" evidence="5">
    <location>
        <begin position="6"/>
        <end position="25"/>
    </location>
</feature>
<accession>A0A6J7RAX2</accession>